<dbReference type="Proteomes" id="UP000727407">
    <property type="component" value="Unassembled WGS sequence"/>
</dbReference>
<proteinExistence type="predicted"/>
<organism evidence="1 2">
    <name type="scientific">Clarias magur</name>
    <name type="common">Asian catfish</name>
    <name type="synonym">Macropteronotus magur</name>
    <dbReference type="NCBI Taxonomy" id="1594786"/>
    <lineage>
        <taxon>Eukaryota</taxon>
        <taxon>Metazoa</taxon>
        <taxon>Chordata</taxon>
        <taxon>Craniata</taxon>
        <taxon>Vertebrata</taxon>
        <taxon>Euteleostomi</taxon>
        <taxon>Actinopterygii</taxon>
        <taxon>Neopterygii</taxon>
        <taxon>Teleostei</taxon>
        <taxon>Ostariophysi</taxon>
        <taxon>Siluriformes</taxon>
        <taxon>Clariidae</taxon>
        <taxon>Clarias</taxon>
    </lineage>
</organism>
<dbReference type="EMBL" id="QNUK01000771">
    <property type="protein sequence ID" value="KAF5889742.1"/>
    <property type="molecule type" value="Genomic_DNA"/>
</dbReference>
<dbReference type="AlphaFoldDB" id="A0A8J4WT08"/>
<evidence type="ECO:0000313" key="1">
    <source>
        <dbReference type="EMBL" id="KAF5889742.1"/>
    </source>
</evidence>
<sequence length="65" mass="7625">MKSLVRRIDMRFLHHHFGAEARRSKVMGAPRTVKPESNSGPFLMKRSNRYEQVNDVLLSPERKKC</sequence>
<protein>
    <submittedName>
        <fullName evidence="1">Uncharacterized protein</fullName>
    </submittedName>
</protein>
<accession>A0A8J4WT08</accession>
<reference evidence="1" key="1">
    <citation type="submission" date="2020-07" db="EMBL/GenBank/DDBJ databases">
        <title>Clarias magur genome sequencing, assembly and annotation.</title>
        <authorList>
            <person name="Kushwaha B."/>
            <person name="Kumar R."/>
            <person name="Das P."/>
            <person name="Joshi C.G."/>
            <person name="Kumar D."/>
            <person name="Nagpure N.S."/>
            <person name="Pandey M."/>
            <person name="Agarwal S."/>
            <person name="Srivastava S."/>
            <person name="Singh M."/>
            <person name="Sahoo L."/>
            <person name="Jayasankar P."/>
            <person name="Meher P.K."/>
            <person name="Koringa P.G."/>
            <person name="Iquebal M.A."/>
            <person name="Das S.P."/>
            <person name="Bit A."/>
            <person name="Patnaik S."/>
            <person name="Patel N."/>
            <person name="Shah T.M."/>
            <person name="Hinsu A."/>
            <person name="Jena J.K."/>
        </authorList>
    </citation>
    <scope>NUCLEOTIDE SEQUENCE</scope>
    <source>
        <strain evidence="1">CIFAMagur01</strain>
        <tissue evidence="1">Testis</tissue>
    </source>
</reference>
<gene>
    <name evidence="1" type="ORF">DAT39_020546</name>
</gene>
<comment type="caution">
    <text evidence="1">The sequence shown here is derived from an EMBL/GenBank/DDBJ whole genome shotgun (WGS) entry which is preliminary data.</text>
</comment>
<evidence type="ECO:0000313" key="2">
    <source>
        <dbReference type="Proteomes" id="UP000727407"/>
    </source>
</evidence>
<keyword evidence="2" id="KW-1185">Reference proteome</keyword>
<name>A0A8J4WT08_CLAMG</name>